<reference evidence="1 2" key="2">
    <citation type="journal article" date="2013" name="Plant Cell Physiol.">
        <title>Rice Annotation Project Database (RAP-DB): an integrative and interactive database for rice genomics.</title>
        <authorList>
            <person name="Sakai H."/>
            <person name="Lee S.S."/>
            <person name="Tanaka T."/>
            <person name="Numa H."/>
            <person name="Kim J."/>
            <person name="Kawahara Y."/>
            <person name="Wakimoto H."/>
            <person name="Yang C.C."/>
            <person name="Iwamoto M."/>
            <person name="Abe T."/>
            <person name="Yamada Y."/>
            <person name="Muto A."/>
            <person name="Inokuchi H."/>
            <person name="Ikemura T."/>
            <person name="Matsumoto T."/>
            <person name="Sasaki T."/>
            <person name="Itoh T."/>
        </authorList>
    </citation>
    <scope>NUCLEOTIDE SEQUENCE [LARGE SCALE GENOMIC DNA]</scope>
    <source>
        <strain evidence="2">cv. Nipponbare</strain>
    </source>
</reference>
<proteinExistence type="predicted"/>
<evidence type="ECO:0000313" key="2">
    <source>
        <dbReference type="Proteomes" id="UP000059680"/>
    </source>
</evidence>
<dbReference type="Proteomes" id="UP000059680">
    <property type="component" value="Chromosome 11"/>
</dbReference>
<evidence type="ECO:0000313" key="1">
    <source>
        <dbReference type="EMBL" id="BAT13806.1"/>
    </source>
</evidence>
<dbReference type="InParanoid" id="A0A0P0Y1S9"/>
<dbReference type="eggNOG" id="ENOG502QSRF">
    <property type="taxonomic scope" value="Eukaryota"/>
</dbReference>
<dbReference type="PANTHER" id="PTHR31065:SF56">
    <property type="entry name" value="OS11G0428700 PROTEIN"/>
    <property type="match status" value="1"/>
</dbReference>
<sequence length="131" mass="14296">LAASEEEGAGTLPECLETLLSTRFFLACGAHPASPRMSATSSASILDYPSPSPPFCYYCHSHRHQSHRVIQIRRSSYNDVVRVTEVEDVLDISGVQTYVINSAKVLFLNEHPQPRDASTVVGEAAASPYNC</sequence>
<dbReference type="PaxDb" id="39947-A0A0P0Y1S9"/>
<feature type="non-terminal residue" evidence="1">
    <location>
        <position position="1"/>
    </location>
</feature>
<dbReference type="InterPro" id="IPR006734">
    <property type="entry name" value="PLATZ"/>
</dbReference>
<dbReference type="AlphaFoldDB" id="A0A0P0Y1S9"/>
<gene>
    <name evidence="1" type="ordered locus">Os11g0428700</name>
    <name evidence="1" type="ORF">OSNPB_110428700</name>
</gene>
<name>A0A0P0Y1S9_ORYSJ</name>
<reference evidence="2" key="1">
    <citation type="journal article" date="2005" name="Nature">
        <title>The map-based sequence of the rice genome.</title>
        <authorList>
            <consortium name="International rice genome sequencing project (IRGSP)"/>
            <person name="Matsumoto T."/>
            <person name="Wu J."/>
            <person name="Kanamori H."/>
            <person name="Katayose Y."/>
            <person name="Fujisawa M."/>
            <person name="Namiki N."/>
            <person name="Mizuno H."/>
            <person name="Yamamoto K."/>
            <person name="Antonio B.A."/>
            <person name="Baba T."/>
            <person name="Sakata K."/>
            <person name="Nagamura Y."/>
            <person name="Aoki H."/>
            <person name="Arikawa K."/>
            <person name="Arita K."/>
            <person name="Bito T."/>
            <person name="Chiden Y."/>
            <person name="Fujitsuka N."/>
            <person name="Fukunaka R."/>
            <person name="Hamada M."/>
            <person name="Harada C."/>
            <person name="Hayashi A."/>
            <person name="Hijishita S."/>
            <person name="Honda M."/>
            <person name="Hosokawa S."/>
            <person name="Ichikawa Y."/>
            <person name="Idonuma A."/>
            <person name="Iijima M."/>
            <person name="Ikeda M."/>
            <person name="Ikeno M."/>
            <person name="Ito K."/>
            <person name="Ito S."/>
            <person name="Ito T."/>
            <person name="Ito Y."/>
            <person name="Ito Y."/>
            <person name="Iwabuchi A."/>
            <person name="Kamiya K."/>
            <person name="Karasawa W."/>
            <person name="Kurita K."/>
            <person name="Katagiri S."/>
            <person name="Kikuta A."/>
            <person name="Kobayashi H."/>
            <person name="Kobayashi N."/>
            <person name="Machita K."/>
            <person name="Maehara T."/>
            <person name="Masukawa M."/>
            <person name="Mizubayashi T."/>
            <person name="Mukai Y."/>
            <person name="Nagasaki H."/>
            <person name="Nagata Y."/>
            <person name="Naito S."/>
            <person name="Nakashima M."/>
            <person name="Nakama Y."/>
            <person name="Nakamichi Y."/>
            <person name="Nakamura M."/>
            <person name="Meguro A."/>
            <person name="Negishi M."/>
            <person name="Ohta I."/>
            <person name="Ohta T."/>
            <person name="Okamoto M."/>
            <person name="Ono N."/>
            <person name="Saji S."/>
            <person name="Sakaguchi M."/>
            <person name="Sakai K."/>
            <person name="Shibata M."/>
            <person name="Shimokawa T."/>
            <person name="Song J."/>
            <person name="Takazaki Y."/>
            <person name="Terasawa K."/>
            <person name="Tsugane M."/>
            <person name="Tsuji K."/>
            <person name="Ueda S."/>
            <person name="Waki K."/>
            <person name="Yamagata H."/>
            <person name="Yamamoto M."/>
            <person name="Yamamoto S."/>
            <person name="Yamane H."/>
            <person name="Yoshiki S."/>
            <person name="Yoshihara R."/>
            <person name="Yukawa K."/>
            <person name="Zhong H."/>
            <person name="Yano M."/>
            <person name="Yuan Q."/>
            <person name="Ouyang S."/>
            <person name="Liu J."/>
            <person name="Jones K.M."/>
            <person name="Gansberger K."/>
            <person name="Moffat K."/>
            <person name="Hill J."/>
            <person name="Bera J."/>
            <person name="Fadrosh D."/>
            <person name="Jin S."/>
            <person name="Johri S."/>
            <person name="Kim M."/>
            <person name="Overton L."/>
            <person name="Reardon M."/>
            <person name="Tsitrin T."/>
            <person name="Vuong H."/>
            <person name="Weaver B."/>
            <person name="Ciecko A."/>
            <person name="Tallon L."/>
            <person name="Jackson J."/>
            <person name="Pai G."/>
            <person name="Aken S.V."/>
            <person name="Utterback T."/>
            <person name="Reidmuller S."/>
            <person name="Feldblyum T."/>
            <person name="Hsiao J."/>
            <person name="Zismann V."/>
            <person name="Iobst S."/>
            <person name="de Vazeille A.R."/>
            <person name="Buell C.R."/>
            <person name="Ying K."/>
            <person name="Li Y."/>
            <person name="Lu T."/>
            <person name="Huang Y."/>
            <person name="Zhao Q."/>
            <person name="Feng Q."/>
            <person name="Zhang L."/>
            <person name="Zhu J."/>
            <person name="Weng Q."/>
            <person name="Mu J."/>
            <person name="Lu Y."/>
            <person name="Fan D."/>
            <person name="Liu Y."/>
            <person name="Guan J."/>
            <person name="Zhang Y."/>
            <person name="Yu S."/>
            <person name="Liu X."/>
            <person name="Zhang Y."/>
            <person name="Hong G."/>
            <person name="Han B."/>
            <person name="Choisne N."/>
            <person name="Demange N."/>
            <person name="Orjeda G."/>
            <person name="Samain S."/>
            <person name="Cattolico L."/>
            <person name="Pelletier E."/>
            <person name="Couloux A."/>
            <person name="Segurens B."/>
            <person name="Wincker P."/>
            <person name="D'Hont A."/>
            <person name="Scarpelli C."/>
            <person name="Weissenbach J."/>
            <person name="Salanoubat M."/>
            <person name="Quetier F."/>
            <person name="Yu Y."/>
            <person name="Kim H.R."/>
            <person name="Rambo T."/>
            <person name="Currie J."/>
            <person name="Collura K."/>
            <person name="Luo M."/>
            <person name="Yang T."/>
            <person name="Ammiraju J.S.S."/>
            <person name="Engler F."/>
            <person name="Soderlund C."/>
            <person name="Wing R.A."/>
            <person name="Palmer L.E."/>
            <person name="de la Bastide M."/>
            <person name="Spiegel L."/>
            <person name="Nascimento L."/>
            <person name="Zutavern T."/>
            <person name="O'Shaughnessy A."/>
            <person name="Dike S."/>
            <person name="Dedhia N."/>
            <person name="Preston R."/>
            <person name="Balija V."/>
            <person name="McCombie W.R."/>
            <person name="Chow T."/>
            <person name="Chen H."/>
            <person name="Chung M."/>
            <person name="Chen C."/>
            <person name="Shaw J."/>
            <person name="Wu H."/>
            <person name="Hsiao K."/>
            <person name="Chao Y."/>
            <person name="Chu M."/>
            <person name="Cheng C."/>
            <person name="Hour A."/>
            <person name="Lee P."/>
            <person name="Lin S."/>
            <person name="Lin Y."/>
            <person name="Liou J."/>
            <person name="Liu S."/>
            <person name="Hsing Y."/>
            <person name="Raghuvanshi S."/>
            <person name="Mohanty A."/>
            <person name="Bharti A.K."/>
            <person name="Gaur A."/>
            <person name="Gupta V."/>
            <person name="Kumar D."/>
            <person name="Ravi V."/>
            <person name="Vij S."/>
            <person name="Kapur A."/>
            <person name="Khurana P."/>
            <person name="Khurana P."/>
            <person name="Khurana J.P."/>
            <person name="Tyagi A.K."/>
            <person name="Gaikwad K."/>
            <person name="Singh A."/>
            <person name="Dalal V."/>
            <person name="Srivastava S."/>
            <person name="Dixit A."/>
            <person name="Pal A.K."/>
            <person name="Ghazi I.A."/>
            <person name="Yadav M."/>
            <person name="Pandit A."/>
            <person name="Bhargava A."/>
            <person name="Sureshbabu K."/>
            <person name="Batra K."/>
            <person name="Sharma T.R."/>
            <person name="Mohapatra T."/>
            <person name="Singh N.K."/>
            <person name="Messing J."/>
            <person name="Nelson A.B."/>
            <person name="Fuks G."/>
            <person name="Kavchok S."/>
            <person name="Keizer G."/>
            <person name="Linton E."/>
            <person name="Llaca V."/>
            <person name="Song R."/>
            <person name="Tanyolac B."/>
            <person name="Young S."/>
            <person name="Ho-Il K."/>
            <person name="Hahn J.H."/>
            <person name="Sangsakoo G."/>
            <person name="Vanavichit A."/>
            <person name="de Mattos Luiz.A.T."/>
            <person name="Zimmer P.D."/>
            <person name="Malone G."/>
            <person name="Dellagostin O."/>
            <person name="de Oliveira A.C."/>
            <person name="Bevan M."/>
            <person name="Bancroft I."/>
            <person name="Minx P."/>
            <person name="Cordum H."/>
            <person name="Wilson R."/>
            <person name="Cheng Z."/>
            <person name="Jin W."/>
            <person name="Jiang J."/>
            <person name="Leong S.A."/>
            <person name="Iwama H."/>
            <person name="Gojobori T."/>
            <person name="Itoh T."/>
            <person name="Niimura Y."/>
            <person name="Fujii Y."/>
            <person name="Habara T."/>
            <person name="Sakai H."/>
            <person name="Sato Y."/>
            <person name="Wilson G."/>
            <person name="Kumar K."/>
            <person name="McCouch S."/>
            <person name="Juretic N."/>
            <person name="Hoen D."/>
            <person name="Wright S."/>
            <person name="Bruskiewich R."/>
            <person name="Bureau T."/>
            <person name="Miyao A."/>
            <person name="Hirochika H."/>
            <person name="Nishikawa T."/>
            <person name="Kadowaki K."/>
            <person name="Sugiura M."/>
            <person name="Burr B."/>
            <person name="Sasaki T."/>
        </authorList>
    </citation>
    <scope>NUCLEOTIDE SEQUENCE [LARGE SCALE GENOMIC DNA]</scope>
    <source>
        <strain evidence="2">cv. Nipponbare</strain>
    </source>
</reference>
<keyword evidence="2" id="KW-1185">Reference proteome</keyword>
<dbReference type="Gramene" id="Os11t0428700-00">
    <property type="protein sequence ID" value="Os11t0428700-00"/>
    <property type="gene ID" value="Os11g0428700"/>
</dbReference>
<accession>A0A0P0Y1S9</accession>
<dbReference type="EMBL" id="AP014967">
    <property type="protein sequence ID" value="BAT13806.1"/>
    <property type="molecule type" value="Genomic_DNA"/>
</dbReference>
<reference evidence="1 2" key="3">
    <citation type="journal article" date="2013" name="Rice">
        <title>Improvement of the Oryza sativa Nipponbare reference genome using next generation sequence and optical map data.</title>
        <authorList>
            <person name="Kawahara Y."/>
            <person name="de la Bastide M."/>
            <person name="Hamilton J.P."/>
            <person name="Kanamori H."/>
            <person name="McCombie W.R."/>
            <person name="Ouyang S."/>
            <person name="Schwartz D.C."/>
            <person name="Tanaka T."/>
            <person name="Wu J."/>
            <person name="Zhou S."/>
            <person name="Childs K.L."/>
            <person name="Davidson R.M."/>
            <person name="Lin H."/>
            <person name="Quesada-Ocampo L."/>
            <person name="Vaillancourt B."/>
            <person name="Sakai H."/>
            <person name="Lee S.S."/>
            <person name="Kim J."/>
            <person name="Numa H."/>
            <person name="Itoh T."/>
            <person name="Buell C.R."/>
            <person name="Matsumoto T."/>
        </authorList>
    </citation>
    <scope>NUCLEOTIDE SEQUENCE [LARGE SCALE GENOMIC DNA]</scope>
    <source>
        <strain evidence="2">cv. Nipponbare</strain>
    </source>
</reference>
<dbReference type="FunCoup" id="A0A0P0Y1S9">
    <property type="interactions" value="18"/>
</dbReference>
<dbReference type="Pfam" id="PF04640">
    <property type="entry name" value="PLATZ"/>
    <property type="match status" value="1"/>
</dbReference>
<dbReference type="PANTHER" id="PTHR31065">
    <property type="entry name" value="PLATZ TRANSCRIPTION FACTOR FAMILY PROTEIN"/>
    <property type="match status" value="1"/>
</dbReference>
<protein>
    <submittedName>
        <fullName evidence="1">Os11g0428700 protein</fullName>
    </submittedName>
</protein>
<organism evidence="1 2">
    <name type="scientific">Oryza sativa subsp. japonica</name>
    <name type="common">Rice</name>
    <dbReference type="NCBI Taxonomy" id="39947"/>
    <lineage>
        <taxon>Eukaryota</taxon>
        <taxon>Viridiplantae</taxon>
        <taxon>Streptophyta</taxon>
        <taxon>Embryophyta</taxon>
        <taxon>Tracheophyta</taxon>
        <taxon>Spermatophyta</taxon>
        <taxon>Magnoliopsida</taxon>
        <taxon>Liliopsida</taxon>
        <taxon>Poales</taxon>
        <taxon>Poaceae</taxon>
        <taxon>BOP clade</taxon>
        <taxon>Oryzoideae</taxon>
        <taxon>Oryzeae</taxon>
        <taxon>Oryzinae</taxon>
        <taxon>Oryza</taxon>
        <taxon>Oryza sativa</taxon>
    </lineage>
</organism>